<dbReference type="Proteomes" id="UP000324222">
    <property type="component" value="Unassembled WGS sequence"/>
</dbReference>
<dbReference type="SUPFAM" id="SSF52058">
    <property type="entry name" value="L domain-like"/>
    <property type="match status" value="1"/>
</dbReference>
<dbReference type="InterPro" id="IPR032675">
    <property type="entry name" value="LRR_dom_sf"/>
</dbReference>
<dbReference type="Pfam" id="PF13855">
    <property type="entry name" value="LRR_8"/>
    <property type="match status" value="1"/>
</dbReference>
<evidence type="ECO:0000313" key="4">
    <source>
        <dbReference type="Proteomes" id="UP000324222"/>
    </source>
</evidence>
<dbReference type="EMBL" id="VSRR010103863">
    <property type="protein sequence ID" value="MPC95889.1"/>
    <property type="molecule type" value="Genomic_DNA"/>
</dbReference>
<dbReference type="SMART" id="SM00369">
    <property type="entry name" value="LRR_TYP"/>
    <property type="match status" value="2"/>
</dbReference>
<evidence type="ECO:0000256" key="1">
    <source>
        <dbReference type="ARBA" id="ARBA00022614"/>
    </source>
</evidence>
<dbReference type="PANTHER" id="PTHR24366">
    <property type="entry name" value="IG(IMMUNOGLOBULIN) AND LRR(LEUCINE RICH REPEAT) DOMAINS"/>
    <property type="match status" value="1"/>
</dbReference>
<keyword evidence="2" id="KW-0677">Repeat</keyword>
<evidence type="ECO:0000313" key="3">
    <source>
        <dbReference type="EMBL" id="MPC95889.1"/>
    </source>
</evidence>
<accession>A0A5B7JM52</accession>
<gene>
    <name evidence="3" type="primary">LRRC15</name>
    <name evidence="3" type="ORF">E2C01_091117</name>
</gene>
<sequence>MRLNLGKNKLKYIPTDTFHPLTNLEVLDLHENRISQIPDGAFEGKSGCMSKRQMDLLGRWCEGGRWEGMKRD</sequence>
<dbReference type="Gene3D" id="3.80.10.10">
    <property type="entry name" value="Ribonuclease Inhibitor"/>
    <property type="match status" value="1"/>
</dbReference>
<dbReference type="InterPro" id="IPR001611">
    <property type="entry name" value="Leu-rich_rpt"/>
</dbReference>
<comment type="caution">
    <text evidence="3">The sequence shown here is derived from an EMBL/GenBank/DDBJ whole genome shotgun (WGS) entry which is preliminary data.</text>
</comment>
<dbReference type="AlphaFoldDB" id="A0A5B7JM52"/>
<evidence type="ECO:0000256" key="2">
    <source>
        <dbReference type="ARBA" id="ARBA00022737"/>
    </source>
</evidence>
<name>A0A5B7JM52_PORTR</name>
<reference evidence="3 4" key="1">
    <citation type="submission" date="2019-05" db="EMBL/GenBank/DDBJ databases">
        <title>Another draft genome of Portunus trituberculatus and its Hox gene families provides insights of decapod evolution.</title>
        <authorList>
            <person name="Jeong J.-H."/>
            <person name="Song I."/>
            <person name="Kim S."/>
            <person name="Choi T."/>
            <person name="Kim D."/>
            <person name="Ryu S."/>
            <person name="Kim W."/>
        </authorList>
    </citation>
    <scope>NUCLEOTIDE SEQUENCE [LARGE SCALE GENOMIC DNA]</scope>
    <source>
        <tissue evidence="3">Muscle</tissue>
    </source>
</reference>
<dbReference type="PROSITE" id="PS51450">
    <property type="entry name" value="LRR"/>
    <property type="match status" value="1"/>
</dbReference>
<organism evidence="3 4">
    <name type="scientific">Portunus trituberculatus</name>
    <name type="common">Swimming crab</name>
    <name type="synonym">Neptunus trituberculatus</name>
    <dbReference type="NCBI Taxonomy" id="210409"/>
    <lineage>
        <taxon>Eukaryota</taxon>
        <taxon>Metazoa</taxon>
        <taxon>Ecdysozoa</taxon>
        <taxon>Arthropoda</taxon>
        <taxon>Crustacea</taxon>
        <taxon>Multicrustacea</taxon>
        <taxon>Malacostraca</taxon>
        <taxon>Eumalacostraca</taxon>
        <taxon>Eucarida</taxon>
        <taxon>Decapoda</taxon>
        <taxon>Pleocyemata</taxon>
        <taxon>Brachyura</taxon>
        <taxon>Eubrachyura</taxon>
        <taxon>Portunoidea</taxon>
        <taxon>Portunidae</taxon>
        <taxon>Portuninae</taxon>
        <taxon>Portunus</taxon>
    </lineage>
</organism>
<keyword evidence="1" id="KW-0433">Leucine-rich repeat</keyword>
<keyword evidence="4" id="KW-1185">Reference proteome</keyword>
<dbReference type="InterPro" id="IPR003591">
    <property type="entry name" value="Leu-rich_rpt_typical-subtyp"/>
</dbReference>
<protein>
    <submittedName>
        <fullName evidence="3">Leucine-rich repeat-containing protein 15</fullName>
    </submittedName>
</protein>
<proteinExistence type="predicted"/>